<protein>
    <recommendedName>
        <fullName evidence="3">Ribosomal protein</fullName>
    </recommendedName>
</protein>
<comment type="caution">
    <text evidence="1">The sequence shown here is derived from an EMBL/GenBank/DDBJ whole genome shotgun (WGS) entry which is preliminary data.</text>
</comment>
<dbReference type="Proteomes" id="UP001432322">
    <property type="component" value="Unassembled WGS sequence"/>
</dbReference>
<evidence type="ECO:0000313" key="1">
    <source>
        <dbReference type="EMBL" id="GMT15247.1"/>
    </source>
</evidence>
<reference evidence="1" key="1">
    <citation type="submission" date="2023-10" db="EMBL/GenBank/DDBJ databases">
        <title>Genome assembly of Pristionchus species.</title>
        <authorList>
            <person name="Yoshida K."/>
            <person name="Sommer R.J."/>
        </authorList>
    </citation>
    <scope>NUCLEOTIDE SEQUENCE</scope>
    <source>
        <strain evidence="1">RS5133</strain>
    </source>
</reference>
<accession>A0AAV5V6K8</accession>
<proteinExistence type="predicted"/>
<sequence length="128" mass="14447">MIPTWVRVWRAMTREEREGQGGTRVRRMLPASRQKQAEEGRCLLSRLKIRRAFASSTLPSIPISSLSGSAENNLICNGDSRVVGISIELKRSVHTGVWNNVHSFLSRALILDIPPRLFYSTGNSTRKR</sequence>
<gene>
    <name evidence="1" type="ORF">PFISCL1PPCAC_6544</name>
</gene>
<dbReference type="AlphaFoldDB" id="A0AAV5V6K8"/>
<organism evidence="1 2">
    <name type="scientific">Pristionchus fissidentatus</name>
    <dbReference type="NCBI Taxonomy" id="1538716"/>
    <lineage>
        <taxon>Eukaryota</taxon>
        <taxon>Metazoa</taxon>
        <taxon>Ecdysozoa</taxon>
        <taxon>Nematoda</taxon>
        <taxon>Chromadorea</taxon>
        <taxon>Rhabditida</taxon>
        <taxon>Rhabditina</taxon>
        <taxon>Diplogasteromorpha</taxon>
        <taxon>Diplogasteroidea</taxon>
        <taxon>Neodiplogasteridae</taxon>
        <taxon>Pristionchus</taxon>
    </lineage>
</organism>
<evidence type="ECO:0008006" key="3">
    <source>
        <dbReference type="Google" id="ProtNLM"/>
    </source>
</evidence>
<keyword evidence="2" id="KW-1185">Reference proteome</keyword>
<dbReference type="EMBL" id="BTSY01000002">
    <property type="protein sequence ID" value="GMT15247.1"/>
    <property type="molecule type" value="Genomic_DNA"/>
</dbReference>
<evidence type="ECO:0000313" key="2">
    <source>
        <dbReference type="Proteomes" id="UP001432322"/>
    </source>
</evidence>
<name>A0AAV5V6K8_9BILA</name>